<dbReference type="AlphaFoldDB" id="A0A165BD54"/>
<evidence type="ECO:0000313" key="3">
    <source>
        <dbReference type="Proteomes" id="UP000077266"/>
    </source>
</evidence>
<feature type="non-terminal residue" evidence="2">
    <location>
        <position position="300"/>
    </location>
</feature>
<dbReference type="Proteomes" id="UP000077266">
    <property type="component" value="Unassembled WGS sequence"/>
</dbReference>
<name>A0A165BD54_EXIGL</name>
<feature type="region of interest" description="Disordered" evidence="1">
    <location>
        <begin position="151"/>
        <end position="300"/>
    </location>
</feature>
<accession>A0A165BD54</accession>
<evidence type="ECO:0000256" key="1">
    <source>
        <dbReference type="SAM" id="MobiDB-lite"/>
    </source>
</evidence>
<feature type="compositionally biased region" description="Basic and acidic residues" evidence="1">
    <location>
        <begin position="194"/>
        <end position="225"/>
    </location>
</feature>
<feature type="compositionally biased region" description="Polar residues" evidence="1">
    <location>
        <begin position="109"/>
        <end position="118"/>
    </location>
</feature>
<dbReference type="InParanoid" id="A0A165BD54"/>
<feature type="region of interest" description="Disordered" evidence="1">
    <location>
        <begin position="91"/>
        <end position="118"/>
    </location>
</feature>
<proteinExistence type="predicted"/>
<organism evidence="2 3">
    <name type="scientific">Exidia glandulosa HHB12029</name>
    <dbReference type="NCBI Taxonomy" id="1314781"/>
    <lineage>
        <taxon>Eukaryota</taxon>
        <taxon>Fungi</taxon>
        <taxon>Dikarya</taxon>
        <taxon>Basidiomycota</taxon>
        <taxon>Agaricomycotina</taxon>
        <taxon>Agaricomycetes</taxon>
        <taxon>Auriculariales</taxon>
        <taxon>Exidiaceae</taxon>
        <taxon>Exidia</taxon>
    </lineage>
</organism>
<evidence type="ECO:0000313" key="2">
    <source>
        <dbReference type="EMBL" id="KZV80364.1"/>
    </source>
</evidence>
<dbReference type="EMBL" id="KV426493">
    <property type="protein sequence ID" value="KZV80364.1"/>
    <property type="molecule type" value="Genomic_DNA"/>
</dbReference>
<feature type="compositionally biased region" description="Low complexity" evidence="1">
    <location>
        <begin position="182"/>
        <end position="192"/>
    </location>
</feature>
<keyword evidence="3" id="KW-1185">Reference proteome</keyword>
<gene>
    <name evidence="2" type="ORF">EXIGLDRAFT_756314</name>
</gene>
<sequence>MADAQPLYSTDVDQWLLENYPTAKGAKDAYEAFSTHLYGSDVDGDNDAKCDSSDEEDRKAVELALTWHATSNPPPLLERYLGLGLRRSPASATSETRPAAVTIPAHGTGSANSTADVPPSTATLLERMSCGNPEWRSSSRTDQREEFLRRTAGEHTPSVLQELPTNLPSHRSPKDAKAHNNSRGGSRGPPSYRRSHDSVRDDGPGRDLRYDHPRGGGPERSDSTARHMPPRAVRKDKGPPPRRPTNPTAPISPRAPLPPEPAHVSREPTPVVEQRMPTSQPQGAPLVQSPATVPASYLRL</sequence>
<reference evidence="2 3" key="1">
    <citation type="journal article" date="2016" name="Mol. Biol. Evol.">
        <title>Comparative Genomics of Early-Diverging Mushroom-Forming Fungi Provides Insights into the Origins of Lignocellulose Decay Capabilities.</title>
        <authorList>
            <person name="Nagy L.G."/>
            <person name="Riley R."/>
            <person name="Tritt A."/>
            <person name="Adam C."/>
            <person name="Daum C."/>
            <person name="Floudas D."/>
            <person name="Sun H."/>
            <person name="Yadav J.S."/>
            <person name="Pangilinan J."/>
            <person name="Larsson K.H."/>
            <person name="Matsuura K."/>
            <person name="Barry K."/>
            <person name="Labutti K."/>
            <person name="Kuo R."/>
            <person name="Ohm R.A."/>
            <person name="Bhattacharya S.S."/>
            <person name="Shirouzu T."/>
            <person name="Yoshinaga Y."/>
            <person name="Martin F.M."/>
            <person name="Grigoriev I.V."/>
            <person name="Hibbett D.S."/>
        </authorList>
    </citation>
    <scope>NUCLEOTIDE SEQUENCE [LARGE SCALE GENOMIC DNA]</scope>
    <source>
        <strain evidence="2 3">HHB12029</strain>
    </source>
</reference>
<protein>
    <submittedName>
        <fullName evidence="2">Uncharacterized protein</fullName>
    </submittedName>
</protein>